<reference evidence="2 3" key="1">
    <citation type="submission" date="2020-11" db="EMBL/GenBank/DDBJ databases">
        <title>Hymenobacter sp.</title>
        <authorList>
            <person name="Kim M.K."/>
        </authorList>
    </citation>
    <scope>NUCLEOTIDE SEQUENCE [LARGE SCALE GENOMIC DNA]</scope>
    <source>
        <strain evidence="2 3">BT594</strain>
    </source>
</reference>
<evidence type="ECO:0000256" key="1">
    <source>
        <dbReference type="SAM" id="Phobius"/>
    </source>
</evidence>
<dbReference type="Proteomes" id="UP000601099">
    <property type="component" value="Unassembled WGS sequence"/>
</dbReference>
<protein>
    <recommendedName>
        <fullName evidence="4">MFS transporter</fullName>
    </recommendedName>
</protein>
<evidence type="ECO:0008006" key="4">
    <source>
        <dbReference type="Google" id="ProtNLM"/>
    </source>
</evidence>
<dbReference type="RefSeq" id="WP_196957404.1">
    <property type="nucleotide sequence ID" value="NZ_JADWYK010000026.1"/>
</dbReference>
<name>A0ABS0L8J1_9BACT</name>
<feature type="transmembrane region" description="Helical" evidence="1">
    <location>
        <begin position="133"/>
        <end position="152"/>
    </location>
</feature>
<feature type="transmembrane region" description="Helical" evidence="1">
    <location>
        <begin position="89"/>
        <end position="113"/>
    </location>
</feature>
<gene>
    <name evidence="2" type="ORF">I5L79_22760</name>
</gene>
<organism evidence="2 3">
    <name type="scientific">Hymenobacter guriensis</name>
    <dbReference type="NCBI Taxonomy" id="2793065"/>
    <lineage>
        <taxon>Bacteria</taxon>
        <taxon>Pseudomonadati</taxon>
        <taxon>Bacteroidota</taxon>
        <taxon>Cytophagia</taxon>
        <taxon>Cytophagales</taxon>
        <taxon>Hymenobacteraceae</taxon>
        <taxon>Hymenobacter</taxon>
    </lineage>
</organism>
<evidence type="ECO:0000313" key="3">
    <source>
        <dbReference type="Proteomes" id="UP000601099"/>
    </source>
</evidence>
<keyword evidence="3" id="KW-1185">Reference proteome</keyword>
<feature type="transmembrane region" description="Helical" evidence="1">
    <location>
        <begin position="57"/>
        <end position="83"/>
    </location>
</feature>
<proteinExistence type="predicted"/>
<accession>A0ABS0L8J1</accession>
<feature type="transmembrane region" description="Helical" evidence="1">
    <location>
        <begin position="25"/>
        <end position="45"/>
    </location>
</feature>
<keyword evidence="1" id="KW-0812">Transmembrane</keyword>
<keyword evidence="1" id="KW-1133">Transmembrane helix</keyword>
<dbReference type="EMBL" id="JADWYK010000026">
    <property type="protein sequence ID" value="MBG8556386.1"/>
    <property type="molecule type" value="Genomic_DNA"/>
</dbReference>
<evidence type="ECO:0000313" key="2">
    <source>
        <dbReference type="EMBL" id="MBG8556386.1"/>
    </source>
</evidence>
<comment type="caution">
    <text evidence="2">The sequence shown here is derived from an EMBL/GenBank/DDBJ whole genome shotgun (WGS) entry which is preliminary data.</text>
</comment>
<keyword evidence="1" id="KW-0472">Membrane</keyword>
<sequence length="201" mass="22928">MLIILLSLFLDFGTSGDTGLAGIVWLATFVLWLPQILVIWLVTKYRKEVQQSLISKPLLLLIPLALFLKAVVSAPAIFLLLVAYSDIQWSLWLFILLLPTIMGIIKITIDNYIDKNSQKTHPLPKASYSSFRLRLVHGIIGLSIIGALALIIQKNQSRSPEKTSHYLPWLDNAEELQAEQARRDSILFMEKWGEKKVYNKW</sequence>